<name>A0A9D1DEV9_9FIRM</name>
<gene>
    <name evidence="2" type="ORF">IAB89_08855</name>
</gene>
<reference evidence="2" key="1">
    <citation type="submission" date="2020-10" db="EMBL/GenBank/DDBJ databases">
        <authorList>
            <person name="Gilroy R."/>
        </authorList>
    </citation>
    <scope>NUCLEOTIDE SEQUENCE</scope>
    <source>
        <strain evidence="2">ChiSxjej1B13-7958</strain>
    </source>
</reference>
<dbReference type="EMBL" id="DVGZ01000095">
    <property type="protein sequence ID" value="HIR47745.1"/>
    <property type="molecule type" value="Genomic_DNA"/>
</dbReference>
<organism evidence="2 3">
    <name type="scientific">Candidatus Caccousia avicola</name>
    <dbReference type="NCBI Taxonomy" id="2840721"/>
    <lineage>
        <taxon>Bacteria</taxon>
        <taxon>Bacillati</taxon>
        <taxon>Bacillota</taxon>
        <taxon>Clostridia</taxon>
        <taxon>Eubacteriales</taxon>
        <taxon>Oscillospiraceae</taxon>
        <taxon>Oscillospiraceae incertae sedis</taxon>
        <taxon>Candidatus Caccousia</taxon>
    </lineage>
</organism>
<feature type="transmembrane region" description="Helical" evidence="1">
    <location>
        <begin position="21"/>
        <end position="40"/>
    </location>
</feature>
<keyword evidence="1" id="KW-0812">Transmembrane</keyword>
<protein>
    <submittedName>
        <fullName evidence="2">Uncharacterized protein</fullName>
    </submittedName>
</protein>
<accession>A0A9D1DEV9</accession>
<proteinExistence type="predicted"/>
<keyword evidence="1" id="KW-1133">Transmembrane helix</keyword>
<sequence>MKKERFEQKCVPPGFPFSSELTYFTVGILCAALYSLRFVLDYWNARHALFRQNPLTGEWVLEEGARIAPFSEILGSALTGFLILACSLLVFVVLHYQSHFHGSRSIYLMRRLPDRWELHRRCLVGPVLGILCCVVTAGILLLLYFAVYRFATPQECLTPLGGELYGRA</sequence>
<keyword evidence="1" id="KW-0472">Membrane</keyword>
<evidence type="ECO:0000313" key="3">
    <source>
        <dbReference type="Proteomes" id="UP000824242"/>
    </source>
</evidence>
<dbReference type="Proteomes" id="UP000824242">
    <property type="component" value="Unassembled WGS sequence"/>
</dbReference>
<feature type="transmembrane region" description="Helical" evidence="1">
    <location>
        <begin position="118"/>
        <end position="147"/>
    </location>
</feature>
<reference evidence="2" key="2">
    <citation type="journal article" date="2021" name="PeerJ">
        <title>Extensive microbial diversity within the chicken gut microbiome revealed by metagenomics and culture.</title>
        <authorList>
            <person name="Gilroy R."/>
            <person name="Ravi A."/>
            <person name="Getino M."/>
            <person name="Pursley I."/>
            <person name="Horton D.L."/>
            <person name="Alikhan N.F."/>
            <person name="Baker D."/>
            <person name="Gharbi K."/>
            <person name="Hall N."/>
            <person name="Watson M."/>
            <person name="Adriaenssens E.M."/>
            <person name="Foster-Nyarko E."/>
            <person name="Jarju S."/>
            <person name="Secka A."/>
            <person name="Antonio M."/>
            <person name="Oren A."/>
            <person name="Chaudhuri R.R."/>
            <person name="La Ragione R."/>
            <person name="Hildebrand F."/>
            <person name="Pallen M.J."/>
        </authorList>
    </citation>
    <scope>NUCLEOTIDE SEQUENCE</scope>
    <source>
        <strain evidence="2">ChiSxjej1B13-7958</strain>
    </source>
</reference>
<evidence type="ECO:0000256" key="1">
    <source>
        <dbReference type="SAM" id="Phobius"/>
    </source>
</evidence>
<evidence type="ECO:0000313" key="2">
    <source>
        <dbReference type="EMBL" id="HIR47745.1"/>
    </source>
</evidence>
<dbReference type="AlphaFoldDB" id="A0A9D1DEV9"/>
<feature type="transmembrane region" description="Helical" evidence="1">
    <location>
        <begin position="73"/>
        <end position="97"/>
    </location>
</feature>
<comment type="caution">
    <text evidence="2">The sequence shown here is derived from an EMBL/GenBank/DDBJ whole genome shotgun (WGS) entry which is preliminary data.</text>
</comment>